<protein>
    <recommendedName>
        <fullName evidence="3">TniQ family protein</fullName>
    </recommendedName>
</protein>
<accession>A0A1R1C0B1</accession>
<dbReference type="AlphaFoldDB" id="A0A1R1C0B1"/>
<name>A0A1R1C0B1_PAEAM</name>
<reference evidence="1 2" key="1">
    <citation type="submission" date="2016-11" db="EMBL/GenBank/DDBJ databases">
        <title>Paenibacillus species isolates.</title>
        <authorList>
            <person name="Beno S.M."/>
        </authorList>
    </citation>
    <scope>NUCLEOTIDE SEQUENCE [LARGE SCALE GENOMIC DNA]</scope>
    <source>
        <strain evidence="1 2">FSL H8-0246</strain>
    </source>
</reference>
<dbReference type="RefSeq" id="WP_076331695.1">
    <property type="nucleotide sequence ID" value="NZ_MRTJ01000002.1"/>
</dbReference>
<evidence type="ECO:0008006" key="3">
    <source>
        <dbReference type="Google" id="ProtNLM"/>
    </source>
</evidence>
<evidence type="ECO:0000313" key="2">
    <source>
        <dbReference type="Proteomes" id="UP000187134"/>
    </source>
</evidence>
<evidence type="ECO:0000313" key="1">
    <source>
        <dbReference type="EMBL" id="OMF15504.1"/>
    </source>
</evidence>
<proteinExistence type="predicted"/>
<sequence length="535" mass="63426">MIPELKVYLSKPDGSITWNTDWISEFESPWSIFQKIQFTNLLNKRDYFHLFGTSETIKKKTIVGARNHNLYSMPSFDDNRFINILGFSLKKYNSDVIKNISGFLNDGGMREMREISSGNWYWRKSLTFCCECLIDGYHSILHQFGLFQQCPFHQKPLYDQCPNCSAKYPYELFKDQTYFESTLTCMCSHQYKKFNRGVPLNTHWKAYRNNDLSDKLAIQWLSLNQLQKSNLSSVYLYPHTSINETPQLLKFYLNYIERDTTPDQYCVETSDHLKSINNIPYLKGKYIRKRNREFENINTAKNHITFFSNHQNIVMSEFQIIRNSMFSSIAKHLRRTILKKHKSCIKRYTSVIKTKEGMDIPICPYASAYVKWKQKIMKIVHFYDVDAIPYSRTSFCSENVSFLGYLDEDPIFDIMNSYLAKFPTKKSNYSYISWLISHTYSYLFLHLFKLYLTDSVDKIIENKDLTLKETILAFSFPGKLSDKVQKFWDQNNLNHFFSENELICPYPTIRSKRRTSNEESFHPMQLALNRDRSHI</sequence>
<dbReference type="Proteomes" id="UP000187134">
    <property type="component" value="Unassembled WGS sequence"/>
</dbReference>
<dbReference type="EMBL" id="MRTJ01000002">
    <property type="protein sequence ID" value="OMF15504.1"/>
    <property type="molecule type" value="Genomic_DNA"/>
</dbReference>
<gene>
    <name evidence="1" type="ORF">BK131_11615</name>
</gene>
<dbReference type="OrthoDB" id="2543325at2"/>
<comment type="caution">
    <text evidence="1">The sequence shown here is derived from an EMBL/GenBank/DDBJ whole genome shotgun (WGS) entry which is preliminary data.</text>
</comment>
<organism evidence="1 2">
    <name type="scientific">Paenibacillus amylolyticus</name>
    <dbReference type="NCBI Taxonomy" id="1451"/>
    <lineage>
        <taxon>Bacteria</taxon>
        <taxon>Bacillati</taxon>
        <taxon>Bacillota</taxon>
        <taxon>Bacilli</taxon>
        <taxon>Bacillales</taxon>
        <taxon>Paenibacillaceae</taxon>
        <taxon>Paenibacillus</taxon>
    </lineage>
</organism>